<dbReference type="GO" id="GO:0016491">
    <property type="term" value="F:oxidoreductase activity"/>
    <property type="evidence" value="ECO:0007669"/>
    <property type="project" value="UniProtKB-KW"/>
</dbReference>
<dbReference type="AlphaFoldDB" id="A0A0R1W6Y1"/>
<evidence type="ECO:0000313" key="3">
    <source>
        <dbReference type="EMBL" id="KRM13325.1"/>
    </source>
</evidence>
<accession>A0A0R1W6Y1</accession>
<reference evidence="3 4" key="1">
    <citation type="journal article" date="2015" name="Genome Announc.">
        <title>Expanding the biotechnology potential of lactobacilli through comparative genomics of 213 strains and associated genera.</title>
        <authorList>
            <person name="Sun Z."/>
            <person name="Harris H.M."/>
            <person name="McCann A."/>
            <person name="Guo C."/>
            <person name="Argimon S."/>
            <person name="Zhang W."/>
            <person name="Yang X."/>
            <person name="Jeffery I.B."/>
            <person name="Cooney J.C."/>
            <person name="Kagawa T.F."/>
            <person name="Liu W."/>
            <person name="Song Y."/>
            <person name="Salvetti E."/>
            <person name="Wrobel A."/>
            <person name="Rasinkangas P."/>
            <person name="Parkhill J."/>
            <person name="Rea M.C."/>
            <person name="O'Sullivan O."/>
            <person name="Ritari J."/>
            <person name="Douillard F.P."/>
            <person name="Paul Ross R."/>
            <person name="Yang R."/>
            <person name="Briner A.E."/>
            <person name="Felis G.E."/>
            <person name="de Vos W.M."/>
            <person name="Barrangou R."/>
            <person name="Klaenhammer T.R."/>
            <person name="Caufield P.W."/>
            <person name="Cui Y."/>
            <person name="Zhang H."/>
            <person name="O'Toole P.W."/>
        </authorList>
    </citation>
    <scope>NUCLEOTIDE SEQUENCE [LARGE SCALE GENOMIC DNA]</scope>
    <source>
        <strain evidence="3 4">DSM 5007</strain>
    </source>
</reference>
<keyword evidence="2" id="KW-0560">Oxidoreductase</keyword>
<dbReference type="SUPFAM" id="SSF51735">
    <property type="entry name" value="NAD(P)-binding Rossmann-fold domains"/>
    <property type="match status" value="1"/>
</dbReference>
<name>A0A0R1W6Y1_9LACO</name>
<dbReference type="PRINTS" id="PR00081">
    <property type="entry name" value="GDHRDH"/>
</dbReference>
<dbReference type="PRINTS" id="PR00080">
    <property type="entry name" value="SDRFAMILY"/>
</dbReference>
<keyword evidence="4" id="KW-1185">Reference proteome</keyword>
<evidence type="ECO:0000313" key="4">
    <source>
        <dbReference type="Proteomes" id="UP000051820"/>
    </source>
</evidence>
<dbReference type="EMBL" id="AZGF01000002">
    <property type="protein sequence ID" value="KRM13325.1"/>
    <property type="molecule type" value="Genomic_DNA"/>
</dbReference>
<dbReference type="PANTHER" id="PTHR43477:SF1">
    <property type="entry name" value="DIHYDROANTICAPSIN 7-DEHYDROGENASE"/>
    <property type="match status" value="1"/>
</dbReference>
<dbReference type="Pfam" id="PF13561">
    <property type="entry name" value="adh_short_C2"/>
    <property type="match status" value="1"/>
</dbReference>
<dbReference type="Gene3D" id="3.40.50.720">
    <property type="entry name" value="NAD(P)-binding Rossmann-like Domain"/>
    <property type="match status" value="1"/>
</dbReference>
<dbReference type="InterPro" id="IPR036291">
    <property type="entry name" value="NAD(P)-bd_dom_sf"/>
</dbReference>
<dbReference type="RefSeq" id="WP_010621675.1">
    <property type="nucleotide sequence ID" value="NZ_AZGF01000002.1"/>
</dbReference>
<evidence type="ECO:0000256" key="2">
    <source>
        <dbReference type="ARBA" id="ARBA00023002"/>
    </source>
</evidence>
<dbReference type="NCBIfam" id="NF005118">
    <property type="entry name" value="PRK06550.1"/>
    <property type="match status" value="1"/>
</dbReference>
<dbReference type="eggNOG" id="COG1028">
    <property type="taxonomic scope" value="Bacteria"/>
</dbReference>
<dbReference type="PATRIC" id="fig|1423807.3.peg.812"/>
<dbReference type="OrthoDB" id="9803333at2"/>
<dbReference type="InterPro" id="IPR002347">
    <property type="entry name" value="SDR_fam"/>
</dbReference>
<comment type="similarity">
    <text evidence="1">Belongs to the short-chain dehydrogenases/reductases (SDR) family.</text>
</comment>
<dbReference type="GO" id="GO:0008206">
    <property type="term" value="P:bile acid metabolic process"/>
    <property type="evidence" value="ECO:0007669"/>
    <property type="project" value="UniProtKB-ARBA"/>
</dbReference>
<dbReference type="Proteomes" id="UP000051820">
    <property type="component" value="Unassembled WGS sequence"/>
</dbReference>
<dbReference type="CDD" id="cd05233">
    <property type="entry name" value="SDR_c"/>
    <property type="match status" value="1"/>
</dbReference>
<proteinExistence type="inferred from homology"/>
<evidence type="ECO:0000256" key="1">
    <source>
        <dbReference type="ARBA" id="ARBA00006484"/>
    </source>
</evidence>
<dbReference type="PANTHER" id="PTHR43477">
    <property type="entry name" value="DIHYDROANTICAPSIN 7-DEHYDROGENASE"/>
    <property type="match status" value="1"/>
</dbReference>
<organism evidence="3 4">
    <name type="scientific">Paucilactobacillus suebicus DSM 5007 = KCTC 3549</name>
    <dbReference type="NCBI Taxonomy" id="1423807"/>
    <lineage>
        <taxon>Bacteria</taxon>
        <taxon>Bacillati</taxon>
        <taxon>Bacillota</taxon>
        <taxon>Bacilli</taxon>
        <taxon>Lactobacillales</taxon>
        <taxon>Lactobacillaceae</taxon>
        <taxon>Paucilactobacillus</taxon>
    </lineage>
</organism>
<comment type="caution">
    <text evidence="3">The sequence shown here is derived from an EMBL/GenBank/DDBJ whole genome shotgun (WGS) entry which is preliminary data.</text>
</comment>
<sequence>MLNDFNEQTVIVTGAASGIGLSQVREFIKHGANVVAVDQDGEGLGLLDQSIKTDKMILLTGDVRLEDTAKQAVDAAIRLGSKVDIVCNTAGVLDGYHNVQDTSVEDWNNIIDTNLTSQFLLIKTVLPVMLEQGHGVFVNMASIAGLVAGGGGIAYTASKHAIIGMTKQLDLDYAGQGIRANCIAPGAIQTPMNAADFADDGNMAKWVADQTPAKRWARPDEVADLTLFLASEHSDYIHGTVVPIDGGWTEK</sequence>
<protein>
    <submittedName>
        <fullName evidence="3">3-ketoacyl-(Acyl-carrier-protein) reductase</fullName>
    </submittedName>
</protein>
<dbReference type="STRING" id="1423807.FD16_GL000800"/>
<gene>
    <name evidence="3" type="ORF">FD16_GL000800</name>
</gene>
<dbReference type="InterPro" id="IPR051122">
    <property type="entry name" value="SDR_DHRS6-like"/>
</dbReference>
<dbReference type="FunFam" id="3.40.50.720:FF:000084">
    <property type="entry name" value="Short-chain dehydrogenase reductase"/>
    <property type="match status" value="1"/>
</dbReference>